<proteinExistence type="predicted"/>
<dbReference type="EMBL" id="JBHMCF010000039">
    <property type="protein sequence ID" value="MFB9474667.1"/>
    <property type="molecule type" value="Genomic_DNA"/>
</dbReference>
<name>A0ABV5NWQ0_9ACTN</name>
<sequence>MSRFEVATLVLAPLPVVFDASLSVELHASSIPDGSPWAIRSGGERGTSASSGT</sequence>
<dbReference type="Proteomes" id="UP001589568">
    <property type="component" value="Unassembled WGS sequence"/>
</dbReference>
<organism evidence="2 3">
    <name type="scientific">Nonomuraea salmonea</name>
    <dbReference type="NCBI Taxonomy" id="46181"/>
    <lineage>
        <taxon>Bacteria</taxon>
        <taxon>Bacillati</taxon>
        <taxon>Actinomycetota</taxon>
        <taxon>Actinomycetes</taxon>
        <taxon>Streptosporangiales</taxon>
        <taxon>Streptosporangiaceae</taxon>
        <taxon>Nonomuraea</taxon>
    </lineage>
</organism>
<feature type="region of interest" description="Disordered" evidence="1">
    <location>
        <begin position="29"/>
        <end position="53"/>
    </location>
</feature>
<evidence type="ECO:0000313" key="2">
    <source>
        <dbReference type="EMBL" id="MFB9474667.1"/>
    </source>
</evidence>
<reference evidence="2 3" key="1">
    <citation type="submission" date="2024-09" db="EMBL/GenBank/DDBJ databases">
        <authorList>
            <person name="Sun Q."/>
            <person name="Mori K."/>
        </authorList>
    </citation>
    <scope>NUCLEOTIDE SEQUENCE [LARGE SCALE GENOMIC DNA]</scope>
    <source>
        <strain evidence="2 3">JCM 3324</strain>
    </source>
</reference>
<evidence type="ECO:0000256" key="1">
    <source>
        <dbReference type="SAM" id="MobiDB-lite"/>
    </source>
</evidence>
<comment type="caution">
    <text evidence="2">The sequence shown here is derived from an EMBL/GenBank/DDBJ whole genome shotgun (WGS) entry which is preliminary data.</text>
</comment>
<accession>A0ABV5NWQ0</accession>
<gene>
    <name evidence="2" type="ORF">ACFFR3_34660</name>
</gene>
<protein>
    <submittedName>
        <fullName evidence="2">Uncharacterized protein</fullName>
    </submittedName>
</protein>
<keyword evidence="3" id="KW-1185">Reference proteome</keyword>
<evidence type="ECO:0000313" key="3">
    <source>
        <dbReference type="Proteomes" id="UP001589568"/>
    </source>
</evidence>
<dbReference type="RefSeq" id="WP_379484501.1">
    <property type="nucleotide sequence ID" value="NZ_JBHMCF010000039.1"/>
</dbReference>